<dbReference type="STRING" id="154621.RV11_GL002166"/>
<dbReference type="Gene3D" id="1.20.1720.10">
    <property type="entry name" value="Multidrug resistance protein D"/>
    <property type="match status" value="1"/>
</dbReference>
<feature type="transmembrane region" description="Helical" evidence="6">
    <location>
        <begin position="109"/>
        <end position="127"/>
    </location>
</feature>
<dbReference type="Gene3D" id="1.20.1250.20">
    <property type="entry name" value="MFS general substrate transporter like domains"/>
    <property type="match status" value="1"/>
</dbReference>
<dbReference type="PROSITE" id="PS50850">
    <property type="entry name" value="MFS"/>
    <property type="match status" value="1"/>
</dbReference>
<dbReference type="RefSeq" id="WP_010769237.1">
    <property type="nucleotide sequence ID" value="NZ_ASWE01000001.1"/>
</dbReference>
<dbReference type="SUPFAM" id="SSF103473">
    <property type="entry name" value="MFS general substrate transporter"/>
    <property type="match status" value="1"/>
</dbReference>
<feature type="transmembrane region" description="Helical" evidence="6">
    <location>
        <begin position="165"/>
        <end position="187"/>
    </location>
</feature>
<reference evidence="8 9" key="1">
    <citation type="submission" date="2013-02" db="EMBL/GenBank/DDBJ databases">
        <title>The Genome Sequence of Enterococcus phoeniculicola BAA-412.</title>
        <authorList>
            <consortium name="The Broad Institute Genome Sequencing Platform"/>
            <consortium name="The Broad Institute Genome Sequencing Center for Infectious Disease"/>
            <person name="Earl A.M."/>
            <person name="Gilmore M.S."/>
            <person name="Lebreton F."/>
            <person name="Walker B."/>
            <person name="Young S.K."/>
            <person name="Zeng Q."/>
            <person name="Gargeya S."/>
            <person name="Fitzgerald M."/>
            <person name="Haas B."/>
            <person name="Abouelleil A."/>
            <person name="Alvarado L."/>
            <person name="Arachchi H.M."/>
            <person name="Berlin A.M."/>
            <person name="Chapman S.B."/>
            <person name="Dewar J."/>
            <person name="Goldberg J."/>
            <person name="Griggs A."/>
            <person name="Gujja S."/>
            <person name="Hansen M."/>
            <person name="Howarth C."/>
            <person name="Imamovic A."/>
            <person name="Larimer J."/>
            <person name="McCowan C."/>
            <person name="Murphy C."/>
            <person name="Neiman D."/>
            <person name="Pearson M."/>
            <person name="Priest M."/>
            <person name="Roberts A."/>
            <person name="Saif S."/>
            <person name="Shea T."/>
            <person name="Sisk P."/>
            <person name="Sykes S."/>
            <person name="Wortman J."/>
            <person name="Nusbaum C."/>
            <person name="Birren B."/>
        </authorList>
    </citation>
    <scope>NUCLEOTIDE SEQUENCE [LARGE SCALE GENOMIC DNA]</scope>
    <source>
        <strain evidence="8 9">ATCC BAA-412</strain>
    </source>
</reference>
<gene>
    <name evidence="8" type="ORF">UC3_02599</name>
</gene>
<dbReference type="Pfam" id="PF07690">
    <property type="entry name" value="MFS_1"/>
    <property type="match status" value="1"/>
</dbReference>
<evidence type="ECO:0000256" key="4">
    <source>
        <dbReference type="ARBA" id="ARBA00022989"/>
    </source>
</evidence>
<dbReference type="InterPro" id="IPR036259">
    <property type="entry name" value="MFS_trans_sf"/>
</dbReference>
<feature type="transmembrane region" description="Helical" evidence="6">
    <location>
        <begin position="139"/>
        <end position="159"/>
    </location>
</feature>
<evidence type="ECO:0000256" key="6">
    <source>
        <dbReference type="SAM" id="Phobius"/>
    </source>
</evidence>
<evidence type="ECO:0000259" key="7">
    <source>
        <dbReference type="PROSITE" id="PS50850"/>
    </source>
</evidence>
<evidence type="ECO:0000256" key="2">
    <source>
        <dbReference type="ARBA" id="ARBA00022448"/>
    </source>
</evidence>
<protein>
    <submittedName>
        <fullName evidence="8">Drug:H+ antiporter-2 (14 Spanner) (DHA2) family drug resistance MFS transporter</fullName>
    </submittedName>
</protein>
<dbReference type="HOGENOM" id="CLU_000960_28_0_9"/>
<proteinExistence type="predicted"/>
<keyword evidence="4 6" id="KW-1133">Transmembrane helix</keyword>
<evidence type="ECO:0000256" key="1">
    <source>
        <dbReference type="ARBA" id="ARBA00004651"/>
    </source>
</evidence>
<feature type="transmembrane region" description="Helical" evidence="6">
    <location>
        <begin position="389"/>
        <end position="412"/>
    </location>
</feature>
<feature type="transmembrane region" description="Helical" evidence="6">
    <location>
        <begin position="199"/>
        <end position="218"/>
    </location>
</feature>
<evidence type="ECO:0000313" key="8">
    <source>
        <dbReference type="EMBL" id="EOL42248.1"/>
    </source>
</evidence>
<dbReference type="eggNOG" id="COG2814">
    <property type="taxonomic scope" value="Bacteria"/>
</dbReference>
<feature type="transmembrane region" description="Helical" evidence="6">
    <location>
        <begin position="296"/>
        <end position="315"/>
    </location>
</feature>
<dbReference type="PANTHER" id="PTHR42718">
    <property type="entry name" value="MAJOR FACILITATOR SUPERFAMILY MULTIDRUG TRANSPORTER MFSC"/>
    <property type="match status" value="1"/>
</dbReference>
<feature type="transmembrane region" description="Helical" evidence="6">
    <location>
        <begin position="262"/>
        <end position="284"/>
    </location>
</feature>
<dbReference type="GO" id="GO:0005886">
    <property type="term" value="C:plasma membrane"/>
    <property type="evidence" value="ECO:0007669"/>
    <property type="project" value="UniProtKB-SubCell"/>
</dbReference>
<dbReference type="InterPro" id="IPR011701">
    <property type="entry name" value="MFS"/>
</dbReference>
<dbReference type="Proteomes" id="UP000013785">
    <property type="component" value="Unassembled WGS sequence"/>
</dbReference>
<dbReference type="InterPro" id="IPR020846">
    <property type="entry name" value="MFS_dom"/>
</dbReference>
<evidence type="ECO:0000313" key="9">
    <source>
        <dbReference type="Proteomes" id="UP000013785"/>
    </source>
</evidence>
<feature type="transmembrane region" description="Helical" evidence="6">
    <location>
        <begin position="79"/>
        <end position="103"/>
    </location>
</feature>
<sequence length="454" mass="48702">MKETNTSKFNVNLAVLATGIMAFSGVLIETAMNVTFPTLIKQFGIGTADVQWVTTIYLLMIAIIVPLSSFLIKNYCVRDLFFCSILLFISGVALNSLPINFAVLLAGRLLQGVATGIALPLMFNIILTKVPLSKRGLMIGIGTLTTSIAPALGPTYGGILTSTIGWHYIYVILLPILVITMVVGLYAMPKEVIKKSGQLNWGAAGALAVLFSAILLSFSFFGQGIFWLFLFIVLLSAALFFKLNQKNILINLKVFKNRAFSGFLFGFVVFQSMLLGISFIIPNFMQLAMDIPSSKAGLMMFPGALIGAIFAPISGRILDSIGAKKPIVFGIVIALVGWGILSVVVPTGVVSLTILGHVIFMIGVGFSYSNLMSIGLSSITSAEQADGNAIFTTLQQLFGAISTAFVALVMALFQESASSFVEGTIVGAKVDLYIFFIILLVGLGIVFRGFKKEK</sequence>
<organism evidence="8 9">
    <name type="scientific">Enterococcus phoeniculicola ATCC BAA-412</name>
    <dbReference type="NCBI Taxonomy" id="1158610"/>
    <lineage>
        <taxon>Bacteria</taxon>
        <taxon>Bacillati</taxon>
        <taxon>Bacillota</taxon>
        <taxon>Bacilli</taxon>
        <taxon>Lactobacillales</taxon>
        <taxon>Enterococcaceae</taxon>
        <taxon>Enterococcus</taxon>
    </lineage>
</organism>
<keyword evidence="9" id="KW-1185">Reference proteome</keyword>
<dbReference type="OrthoDB" id="9816041at2"/>
<keyword evidence="2" id="KW-0813">Transport</keyword>
<dbReference type="EMBL" id="AJAT01000017">
    <property type="protein sequence ID" value="EOL42248.1"/>
    <property type="molecule type" value="Genomic_DNA"/>
</dbReference>
<dbReference type="GO" id="GO:0022857">
    <property type="term" value="F:transmembrane transporter activity"/>
    <property type="evidence" value="ECO:0007669"/>
    <property type="project" value="InterPro"/>
</dbReference>
<evidence type="ECO:0000256" key="3">
    <source>
        <dbReference type="ARBA" id="ARBA00022692"/>
    </source>
</evidence>
<dbReference type="PRINTS" id="PR01036">
    <property type="entry name" value="TCRTETB"/>
</dbReference>
<feature type="domain" description="Major facilitator superfamily (MFS) profile" evidence="7">
    <location>
        <begin position="10"/>
        <end position="454"/>
    </location>
</feature>
<feature type="transmembrane region" description="Helical" evidence="6">
    <location>
        <begin position="52"/>
        <end position="72"/>
    </location>
</feature>
<comment type="subcellular location">
    <subcellularLocation>
        <location evidence="1">Cell membrane</location>
        <topology evidence="1">Multi-pass membrane protein</topology>
    </subcellularLocation>
</comment>
<feature type="transmembrane region" description="Helical" evidence="6">
    <location>
        <begin position="432"/>
        <end position="450"/>
    </location>
</feature>
<feature type="transmembrane region" description="Helical" evidence="6">
    <location>
        <begin position="327"/>
        <end position="348"/>
    </location>
</feature>
<keyword evidence="5 6" id="KW-0472">Membrane</keyword>
<feature type="transmembrane region" description="Helical" evidence="6">
    <location>
        <begin position="224"/>
        <end position="241"/>
    </location>
</feature>
<dbReference type="PATRIC" id="fig|1158610.3.peg.2580"/>
<dbReference type="AlphaFoldDB" id="R3TMH7"/>
<keyword evidence="3 6" id="KW-0812">Transmembrane</keyword>
<name>R3TMH7_9ENTE</name>
<accession>R3TMH7</accession>
<feature type="transmembrane region" description="Helical" evidence="6">
    <location>
        <begin position="12"/>
        <end position="32"/>
    </location>
</feature>
<evidence type="ECO:0000256" key="5">
    <source>
        <dbReference type="ARBA" id="ARBA00023136"/>
    </source>
</evidence>
<dbReference type="PANTHER" id="PTHR42718:SF9">
    <property type="entry name" value="MAJOR FACILITATOR SUPERFAMILY MULTIDRUG TRANSPORTER MFSC"/>
    <property type="match status" value="1"/>
</dbReference>
<comment type="caution">
    <text evidence="8">The sequence shown here is derived from an EMBL/GenBank/DDBJ whole genome shotgun (WGS) entry which is preliminary data.</text>
</comment>
<feature type="transmembrane region" description="Helical" evidence="6">
    <location>
        <begin position="354"/>
        <end position="377"/>
    </location>
</feature>